<dbReference type="Pfam" id="PF07690">
    <property type="entry name" value="MFS_1"/>
    <property type="match status" value="1"/>
</dbReference>
<feature type="transmembrane region" description="Helical" evidence="7">
    <location>
        <begin position="57"/>
        <end position="78"/>
    </location>
</feature>
<feature type="domain" description="Major facilitator superfamily (MFS) profile" evidence="8">
    <location>
        <begin position="24"/>
        <end position="429"/>
    </location>
</feature>
<feature type="transmembrane region" description="Helical" evidence="7">
    <location>
        <begin position="316"/>
        <end position="335"/>
    </location>
</feature>
<dbReference type="PIRSF" id="PIRSF002808">
    <property type="entry name" value="Hexose_phosphate_transp"/>
    <property type="match status" value="1"/>
</dbReference>
<dbReference type="KEGG" id="haa:A5892_00735"/>
<comment type="similarity">
    <text evidence="6">Belongs to the major facilitator superfamily. Phthalate permease family.</text>
</comment>
<keyword evidence="10" id="KW-1185">Reference proteome</keyword>
<feature type="transmembrane region" description="Helical" evidence="7">
    <location>
        <begin position="174"/>
        <end position="198"/>
    </location>
</feature>
<feature type="transmembrane region" description="Helical" evidence="7">
    <location>
        <begin position="240"/>
        <end position="265"/>
    </location>
</feature>
<keyword evidence="2" id="KW-1003">Cell membrane</keyword>
<feature type="transmembrane region" description="Helical" evidence="7">
    <location>
        <begin position="380"/>
        <end position="397"/>
    </location>
</feature>
<dbReference type="PROSITE" id="PS50850">
    <property type="entry name" value="MFS"/>
    <property type="match status" value="1"/>
</dbReference>
<keyword evidence="4 7" id="KW-1133">Transmembrane helix</keyword>
<proteinExistence type="inferred from homology"/>
<dbReference type="Gene3D" id="1.20.1250.20">
    <property type="entry name" value="MFS general substrate transporter like domains"/>
    <property type="match status" value="2"/>
</dbReference>
<name>A0A172YAB1_9GAMM</name>
<feature type="transmembrane region" description="Helical" evidence="7">
    <location>
        <begin position="90"/>
        <end position="112"/>
    </location>
</feature>
<evidence type="ECO:0000256" key="3">
    <source>
        <dbReference type="ARBA" id="ARBA00022692"/>
    </source>
</evidence>
<evidence type="ECO:0000313" key="9">
    <source>
        <dbReference type="EMBL" id="ANF56168.1"/>
    </source>
</evidence>
<keyword evidence="5 7" id="KW-0472">Membrane</keyword>
<feature type="transmembrane region" description="Helical" evidence="7">
    <location>
        <begin position="277"/>
        <end position="296"/>
    </location>
</feature>
<evidence type="ECO:0000313" key="10">
    <source>
        <dbReference type="Proteomes" id="UP000077875"/>
    </source>
</evidence>
<dbReference type="GO" id="GO:0022857">
    <property type="term" value="F:transmembrane transporter activity"/>
    <property type="evidence" value="ECO:0007669"/>
    <property type="project" value="InterPro"/>
</dbReference>
<evidence type="ECO:0000256" key="1">
    <source>
        <dbReference type="ARBA" id="ARBA00004651"/>
    </source>
</evidence>
<dbReference type="STRING" id="376489.A5892_00735"/>
<reference evidence="9 10" key="1">
    <citation type="submission" date="2016-04" db="EMBL/GenBank/DDBJ databases">
        <title>Complete Genome Sequence of Halotalea alkalilenta IHB B 13600.</title>
        <authorList>
            <person name="Swarnkar M.K."/>
            <person name="Sharma A."/>
            <person name="Kaushal K."/>
            <person name="Soni R."/>
            <person name="Rana S."/>
            <person name="Singh A.K."/>
            <person name="Gulati A."/>
        </authorList>
    </citation>
    <scope>NUCLEOTIDE SEQUENCE [LARGE SCALE GENOMIC DNA]</scope>
    <source>
        <strain evidence="9 10">IHB B 13600</strain>
    </source>
</reference>
<dbReference type="AlphaFoldDB" id="A0A172YAB1"/>
<dbReference type="PANTHER" id="PTHR11662">
    <property type="entry name" value="SOLUTE CARRIER FAMILY 17"/>
    <property type="match status" value="1"/>
</dbReference>
<dbReference type="Proteomes" id="UP000077875">
    <property type="component" value="Chromosome"/>
</dbReference>
<feature type="transmembrane region" description="Helical" evidence="7">
    <location>
        <begin position="20"/>
        <end position="37"/>
    </location>
</feature>
<dbReference type="CDD" id="cd17319">
    <property type="entry name" value="MFS_ExuT_GudP_like"/>
    <property type="match status" value="1"/>
</dbReference>
<dbReference type="RefSeq" id="WP_064121163.1">
    <property type="nucleotide sequence ID" value="NZ_CP015243.1"/>
</dbReference>
<protein>
    <submittedName>
        <fullName evidence="9">MFS transporter</fullName>
    </submittedName>
</protein>
<evidence type="ECO:0000256" key="2">
    <source>
        <dbReference type="ARBA" id="ARBA00022475"/>
    </source>
</evidence>
<dbReference type="InterPro" id="IPR011701">
    <property type="entry name" value="MFS"/>
</dbReference>
<evidence type="ECO:0000259" key="8">
    <source>
        <dbReference type="PROSITE" id="PS50850"/>
    </source>
</evidence>
<dbReference type="GO" id="GO:0005886">
    <property type="term" value="C:plasma membrane"/>
    <property type="evidence" value="ECO:0007669"/>
    <property type="project" value="UniProtKB-SubCell"/>
</dbReference>
<evidence type="ECO:0000256" key="5">
    <source>
        <dbReference type="ARBA" id="ARBA00023136"/>
    </source>
</evidence>
<dbReference type="InterPro" id="IPR050382">
    <property type="entry name" value="MFS_Na/Anion_cotransporter"/>
</dbReference>
<sequence length="435" mass="47399">MAQVHKAPRLSAGQRTIRNLRWWVVGFALLAGIINYMDRSAIAIAAPELMREFNLSAADIGLLGTIFSWTYAFSQLPTGWLVDKLGARRMYFIAIAGWSIATALMAFGTRLWHFVIFRALLGVMEAPNSPASAKLTADWFPRAERGQATAIWDSGSKWGPAIAPPVLTLIMITLGWKAIFLILGLAGLVLAVAFYLFYRTPENHRRITAEELEMIEQDRANQPLRHAKVSWLGLFRHRQVWGMMAGFFCVIWIWNIFIIFLPLYLQQTHGVSIKGTGWLAAIPFLGAAIIGICGGYAMTRYAKTSGKDTLTTKRHVMSIAAVIAGALVCLIPLVPTLWMSIVVMTLALGFIATMQAAAWAMPSDVVGASKVASVGAIQNFGGYFGGAFAPLLTGILVDRTGSYTLSFLIGGVIAAMAAVAYSTMVRSPITEDSDD</sequence>
<dbReference type="SUPFAM" id="SSF103473">
    <property type="entry name" value="MFS general substrate transporter"/>
    <property type="match status" value="1"/>
</dbReference>
<comment type="subcellular location">
    <subcellularLocation>
        <location evidence="1">Cell membrane</location>
        <topology evidence="1">Multi-pass membrane protein</topology>
    </subcellularLocation>
</comment>
<dbReference type="EMBL" id="CP015243">
    <property type="protein sequence ID" value="ANF56168.1"/>
    <property type="molecule type" value="Genomic_DNA"/>
</dbReference>
<gene>
    <name evidence="9" type="ORF">A5892_00735</name>
</gene>
<feature type="transmembrane region" description="Helical" evidence="7">
    <location>
        <begin position="403"/>
        <end position="421"/>
    </location>
</feature>
<evidence type="ECO:0000256" key="4">
    <source>
        <dbReference type="ARBA" id="ARBA00022989"/>
    </source>
</evidence>
<evidence type="ECO:0000256" key="6">
    <source>
        <dbReference type="ARBA" id="ARBA00038514"/>
    </source>
</evidence>
<keyword evidence="3 7" id="KW-0812">Transmembrane</keyword>
<accession>A0A172YAB1</accession>
<evidence type="ECO:0000256" key="7">
    <source>
        <dbReference type="SAM" id="Phobius"/>
    </source>
</evidence>
<dbReference type="InterPro" id="IPR000849">
    <property type="entry name" value="Sugar_P_transporter"/>
</dbReference>
<dbReference type="InterPro" id="IPR036259">
    <property type="entry name" value="MFS_trans_sf"/>
</dbReference>
<organism evidence="9 10">
    <name type="scientific">Halotalea alkalilenta</name>
    <dbReference type="NCBI Taxonomy" id="376489"/>
    <lineage>
        <taxon>Bacteria</taxon>
        <taxon>Pseudomonadati</taxon>
        <taxon>Pseudomonadota</taxon>
        <taxon>Gammaproteobacteria</taxon>
        <taxon>Oceanospirillales</taxon>
        <taxon>Halomonadaceae</taxon>
        <taxon>Halotalea</taxon>
    </lineage>
</organism>
<dbReference type="PANTHER" id="PTHR11662:SF399">
    <property type="entry name" value="FI19708P1-RELATED"/>
    <property type="match status" value="1"/>
</dbReference>
<dbReference type="InterPro" id="IPR020846">
    <property type="entry name" value="MFS_dom"/>
</dbReference>